<evidence type="ECO:0000256" key="2">
    <source>
        <dbReference type="ARBA" id="ARBA00023043"/>
    </source>
</evidence>
<dbReference type="InterPro" id="IPR002110">
    <property type="entry name" value="Ankyrin_rpt"/>
</dbReference>
<dbReference type="GO" id="GO:0003723">
    <property type="term" value="F:RNA binding"/>
    <property type="evidence" value="ECO:0007669"/>
    <property type="project" value="TreeGrafter"/>
</dbReference>
<name>A0A078AHD7_STYLE</name>
<dbReference type="Proteomes" id="UP000039865">
    <property type="component" value="Unassembled WGS sequence"/>
</dbReference>
<sequence>MSNYIFSLGDTLFTPNGVQYRFGMWFWTYWPRNSGDDALYFLRNVLFHNFQNVSWHSMRQVPVTHSTRYAMLKAIVNDDIEMINQCLDRGWDINAILDIEGKFNAASLAAHLDKLEILHYLDMRGADINSAVGKHQQTPLMTSMMSWNVRIIDYLMERGVDPFIKDSYGFTALRKAQIKQFRTISSMLQQYEQRFQSRQISFLNSITTDKWHKELENVDITKYKTFAIHKGSESTSMGKFKPSDFLTSGTYPFSNLEDNSIVFKFINHNFIFFRSGDEKLVA</sequence>
<dbReference type="PROSITE" id="PS50088">
    <property type="entry name" value="ANK_REPEAT"/>
    <property type="match status" value="1"/>
</dbReference>
<dbReference type="AlphaFoldDB" id="A0A078AHD7"/>
<dbReference type="InterPro" id="IPR036770">
    <property type="entry name" value="Ankyrin_rpt-contain_sf"/>
</dbReference>
<dbReference type="InParanoid" id="A0A078AHD7"/>
<organism evidence="4 5">
    <name type="scientific">Stylonychia lemnae</name>
    <name type="common">Ciliate</name>
    <dbReference type="NCBI Taxonomy" id="5949"/>
    <lineage>
        <taxon>Eukaryota</taxon>
        <taxon>Sar</taxon>
        <taxon>Alveolata</taxon>
        <taxon>Ciliophora</taxon>
        <taxon>Intramacronucleata</taxon>
        <taxon>Spirotrichea</taxon>
        <taxon>Stichotrichia</taxon>
        <taxon>Sporadotrichida</taxon>
        <taxon>Oxytrichidae</taxon>
        <taxon>Stylonychinae</taxon>
        <taxon>Stylonychia</taxon>
    </lineage>
</organism>
<protein>
    <submittedName>
        <fullName evidence="4">Myotrophin</fullName>
    </submittedName>
</protein>
<dbReference type="PANTHER" id="PTHR24141">
    <property type="entry name" value="2-5A-DEPENDENT RIBONUCLEASE"/>
    <property type="match status" value="1"/>
</dbReference>
<accession>A0A078AHD7</accession>
<dbReference type="EMBL" id="CCKQ01009427">
    <property type="protein sequence ID" value="CDW80907.1"/>
    <property type="molecule type" value="Genomic_DNA"/>
</dbReference>
<evidence type="ECO:0000256" key="3">
    <source>
        <dbReference type="PROSITE-ProRule" id="PRU00023"/>
    </source>
</evidence>
<reference evidence="4 5" key="1">
    <citation type="submission" date="2014-06" db="EMBL/GenBank/DDBJ databases">
        <authorList>
            <person name="Swart Estienne"/>
        </authorList>
    </citation>
    <scope>NUCLEOTIDE SEQUENCE [LARGE SCALE GENOMIC DNA]</scope>
    <source>
        <strain evidence="4 5">130c</strain>
    </source>
</reference>
<evidence type="ECO:0000313" key="5">
    <source>
        <dbReference type="Proteomes" id="UP000039865"/>
    </source>
</evidence>
<keyword evidence="1" id="KW-0677">Repeat</keyword>
<dbReference type="OrthoDB" id="432205at2759"/>
<dbReference type="SUPFAM" id="SSF48403">
    <property type="entry name" value="Ankyrin repeat"/>
    <property type="match status" value="1"/>
</dbReference>
<keyword evidence="2 3" id="KW-0040">ANK repeat</keyword>
<gene>
    <name evidence="4" type="primary">Contig18841.g19987</name>
    <name evidence="4" type="ORF">STYLEM_9913</name>
</gene>
<keyword evidence="5" id="KW-1185">Reference proteome</keyword>
<proteinExistence type="predicted"/>
<dbReference type="GO" id="GO:0004540">
    <property type="term" value="F:RNA nuclease activity"/>
    <property type="evidence" value="ECO:0007669"/>
    <property type="project" value="TreeGrafter"/>
</dbReference>
<dbReference type="Gene3D" id="1.25.40.20">
    <property type="entry name" value="Ankyrin repeat-containing domain"/>
    <property type="match status" value="1"/>
</dbReference>
<dbReference type="GO" id="GO:0006396">
    <property type="term" value="P:RNA processing"/>
    <property type="evidence" value="ECO:0007669"/>
    <property type="project" value="TreeGrafter"/>
</dbReference>
<evidence type="ECO:0000256" key="1">
    <source>
        <dbReference type="ARBA" id="ARBA00022737"/>
    </source>
</evidence>
<evidence type="ECO:0000313" key="4">
    <source>
        <dbReference type="EMBL" id="CDW80907.1"/>
    </source>
</evidence>
<dbReference type="SMART" id="SM00248">
    <property type="entry name" value="ANK"/>
    <property type="match status" value="3"/>
</dbReference>
<dbReference type="PANTHER" id="PTHR24141:SF1">
    <property type="entry name" value="2-5A-DEPENDENT RIBONUCLEASE"/>
    <property type="match status" value="1"/>
</dbReference>
<feature type="repeat" description="ANK" evidence="3">
    <location>
        <begin position="135"/>
        <end position="167"/>
    </location>
</feature>